<evidence type="ECO:0000259" key="2">
    <source>
        <dbReference type="Pfam" id="PF03067"/>
    </source>
</evidence>
<reference evidence="3" key="1">
    <citation type="submission" date="2018-04" db="EMBL/GenBank/DDBJ databases">
        <authorList>
            <person name="Go L.Y."/>
            <person name="Mitchell J.A."/>
        </authorList>
    </citation>
    <scope>NUCLEOTIDE SEQUENCE</scope>
    <source>
        <strain evidence="3">ARTV</strain>
    </source>
</reference>
<dbReference type="InterPro" id="IPR004302">
    <property type="entry name" value="Cellulose/chitin-bd_N"/>
</dbReference>
<dbReference type="CDD" id="cd21177">
    <property type="entry name" value="LPMO_AA10"/>
    <property type="match status" value="1"/>
</dbReference>
<sequence length="199" mass="22807" precursor="true">MKNNFLLMLFILIVVTAFSSVSSNRESMHRFVCTPKSRSVLCWIEQNDDCGSASNDPMSIEGASGFPKQGAKDGRIASDDNFWFSQLDQQNSDRWHKNNIKVGKNIFEWFLTQPNYKVSWEFYITKQDWDPNASLTRDSFESKPFCLRSNDGKKLTVDEMNIECDVPKRSGYQIILGIWTIADTGSAFYQIIDVNISDI</sequence>
<accession>A0A3B0MJF4</accession>
<keyword evidence="1" id="KW-0732">Signal</keyword>
<feature type="domain" description="Chitin-binding type-4" evidence="2">
    <location>
        <begin position="29"/>
        <end position="194"/>
    </location>
</feature>
<dbReference type="PANTHER" id="PTHR34823">
    <property type="entry name" value="GLCNAC-BINDING PROTEIN A"/>
    <property type="match status" value="1"/>
</dbReference>
<gene>
    <name evidence="3" type="primary">gbpA_7</name>
    <name evidence="3" type="ORF">ARTV_2410</name>
</gene>
<evidence type="ECO:0000313" key="3">
    <source>
        <dbReference type="EMBL" id="SSW96149.1"/>
    </source>
</evidence>
<dbReference type="SUPFAM" id="SSF81296">
    <property type="entry name" value="E set domains"/>
    <property type="match status" value="1"/>
</dbReference>
<protein>
    <submittedName>
        <fullName evidence="3">GlcNAc-binding protein A</fullName>
    </submittedName>
</protein>
<dbReference type="InterPro" id="IPR051024">
    <property type="entry name" value="GlcNAc_Chitin_IntDeg"/>
</dbReference>
<dbReference type="AlphaFoldDB" id="A0A3B0MJF4"/>
<dbReference type="EMBL" id="UFQR01000010">
    <property type="protein sequence ID" value="SSW96149.1"/>
    <property type="molecule type" value="Genomic_DNA"/>
</dbReference>
<dbReference type="InterPro" id="IPR014756">
    <property type="entry name" value="Ig_E-set"/>
</dbReference>
<name>A0A3B0MJF4_9GAMM</name>
<dbReference type="Gene3D" id="2.70.50.50">
    <property type="entry name" value="chitin-binding protein cbp21"/>
    <property type="match status" value="1"/>
</dbReference>
<dbReference type="Pfam" id="PF03067">
    <property type="entry name" value="LPMO_10"/>
    <property type="match status" value="1"/>
</dbReference>
<organism evidence="3">
    <name type="scientific">Arsenophonus endosymbiont of Trialeurodes vaporariorum</name>
    <dbReference type="NCBI Taxonomy" id="235567"/>
    <lineage>
        <taxon>Bacteria</taxon>
        <taxon>Pseudomonadati</taxon>
        <taxon>Pseudomonadota</taxon>
        <taxon>Gammaproteobacteria</taxon>
        <taxon>Enterobacterales</taxon>
        <taxon>Morganellaceae</taxon>
        <taxon>Arsenophonus</taxon>
    </lineage>
</organism>
<proteinExistence type="predicted"/>
<evidence type="ECO:0000256" key="1">
    <source>
        <dbReference type="ARBA" id="ARBA00022729"/>
    </source>
</evidence>
<dbReference type="PANTHER" id="PTHR34823:SF1">
    <property type="entry name" value="CHITIN-BINDING TYPE-4 DOMAIN-CONTAINING PROTEIN"/>
    <property type="match status" value="1"/>
</dbReference>